<dbReference type="PROSITE" id="PS50102">
    <property type="entry name" value="RRM"/>
    <property type="match status" value="1"/>
</dbReference>
<feature type="region of interest" description="Disordered" evidence="2">
    <location>
        <begin position="257"/>
        <end position="279"/>
    </location>
</feature>
<protein>
    <recommendedName>
        <fullName evidence="3">RRM domain-containing protein</fullName>
    </recommendedName>
</protein>
<proteinExistence type="predicted"/>
<comment type="caution">
    <text evidence="4">The sequence shown here is derived from an EMBL/GenBank/DDBJ whole genome shotgun (WGS) entry which is preliminary data.</text>
</comment>
<evidence type="ECO:0000256" key="1">
    <source>
        <dbReference type="PROSITE-ProRule" id="PRU00176"/>
    </source>
</evidence>
<evidence type="ECO:0000313" key="4">
    <source>
        <dbReference type="EMBL" id="GMN34939.1"/>
    </source>
</evidence>
<feature type="domain" description="RRM" evidence="3">
    <location>
        <begin position="527"/>
        <end position="621"/>
    </location>
</feature>
<dbReference type="InterPro" id="IPR052586">
    <property type="entry name" value="ASCC2"/>
</dbReference>
<dbReference type="Proteomes" id="UP001187192">
    <property type="component" value="Unassembled WGS sequence"/>
</dbReference>
<feature type="region of interest" description="Disordered" evidence="2">
    <location>
        <begin position="888"/>
        <end position="908"/>
    </location>
</feature>
<gene>
    <name evidence="4" type="ORF">TIFTF001_004993</name>
</gene>
<feature type="region of interest" description="Disordered" evidence="2">
    <location>
        <begin position="1064"/>
        <end position="1111"/>
    </location>
</feature>
<dbReference type="CDD" id="cd21546">
    <property type="entry name" value="SPOC_FPA-like"/>
    <property type="match status" value="1"/>
</dbReference>
<feature type="region of interest" description="Disordered" evidence="2">
    <location>
        <begin position="1"/>
        <end position="48"/>
    </location>
</feature>
<feature type="compositionally biased region" description="Pro residues" evidence="2">
    <location>
        <begin position="1064"/>
        <end position="1103"/>
    </location>
</feature>
<dbReference type="AlphaFoldDB" id="A0AA87ZKG6"/>
<feature type="compositionally biased region" description="Polar residues" evidence="2">
    <location>
        <begin position="394"/>
        <end position="405"/>
    </location>
</feature>
<dbReference type="PANTHER" id="PTHR21494">
    <property type="entry name" value="ACTIVATING SIGNAL COINTEGRATOR 1 COMPLEX SUBUNIT 2 ASC-1 COMPLEX SUBUNIT P100"/>
    <property type="match status" value="1"/>
</dbReference>
<dbReference type="InterPro" id="IPR000504">
    <property type="entry name" value="RRM_dom"/>
</dbReference>
<dbReference type="PANTHER" id="PTHR21494:SF2">
    <property type="entry name" value="NUCLEIC ACID BINDING PROTEIN"/>
    <property type="match status" value="1"/>
</dbReference>
<name>A0AA87ZKG6_FICCA</name>
<dbReference type="InterPro" id="IPR035979">
    <property type="entry name" value="RBD_domain_sf"/>
</dbReference>
<feature type="compositionally biased region" description="Low complexity" evidence="2">
    <location>
        <begin position="29"/>
        <end position="46"/>
    </location>
</feature>
<evidence type="ECO:0000313" key="5">
    <source>
        <dbReference type="Proteomes" id="UP001187192"/>
    </source>
</evidence>
<dbReference type="Pfam" id="PF00076">
    <property type="entry name" value="RRM_1"/>
    <property type="match status" value="1"/>
</dbReference>
<reference evidence="4" key="1">
    <citation type="submission" date="2023-07" db="EMBL/GenBank/DDBJ databases">
        <title>draft genome sequence of fig (Ficus carica).</title>
        <authorList>
            <person name="Takahashi T."/>
            <person name="Nishimura K."/>
        </authorList>
    </citation>
    <scope>NUCLEOTIDE SEQUENCE</scope>
</reference>
<keyword evidence="5" id="KW-1185">Reference proteome</keyword>
<feature type="compositionally biased region" description="Basic and acidic residues" evidence="2">
    <location>
        <begin position="257"/>
        <end position="271"/>
    </location>
</feature>
<dbReference type="GO" id="GO:0043130">
    <property type="term" value="F:ubiquitin binding"/>
    <property type="evidence" value="ECO:0007669"/>
    <property type="project" value="TreeGrafter"/>
</dbReference>
<dbReference type="Pfam" id="PF07744">
    <property type="entry name" value="SPOC"/>
    <property type="match status" value="1"/>
</dbReference>
<dbReference type="SMART" id="SM00360">
    <property type="entry name" value="RRM"/>
    <property type="match status" value="1"/>
</dbReference>
<dbReference type="InterPro" id="IPR012921">
    <property type="entry name" value="SPOC_C"/>
</dbReference>
<dbReference type="InterPro" id="IPR012677">
    <property type="entry name" value="Nucleotide-bd_a/b_plait_sf"/>
</dbReference>
<dbReference type="Gene3D" id="3.30.70.330">
    <property type="match status" value="1"/>
</dbReference>
<evidence type="ECO:0000259" key="3">
    <source>
        <dbReference type="PROSITE" id="PS50102"/>
    </source>
</evidence>
<sequence length="1265" mass="138543">MAAVEQPPKKRKLYEAVRQEPEPEPAPPQTLAAAQNAVASPAAPSQEEIHMKRRNREEIRNVYDCYKRIKFCLSQKKDSLDLEQAYLSLITASRGSTSVQRIVADLIPRYASYCPTALEAATKVVINMHNWSLGVINRGEDADGVAFQTARSCILGLSDICCSACSEAPTSSVIQGICSAVLQNALAFFISYFEGKDVFLVFGKDIVQVQDSAENFNELKQKISDETCFDLFNSTASEGVEKGLYFLSQLTRKIDLDETHPSENTRSEHKPSTSSVETGTEGIKAIGEEIVSDGNNVSPYATPVPDTCFLAQVLGKDPSLRSWMFSMYKRTSKLSTSKAFSEIKSVMKGIVESFAEIAGVEDTRLDSDVWDSDSSESINRSNFVPGISYQHEASSEISGVDTNTRVRGGSSDEQDGSGMRPMDFGTEEHGGIKHGKSSMSGDPAIHQMVSPVTRTPVEFRTNSFDGRNLAVNVDNSQVTKMDFWSPTLRSSGGVSNPFASPKCHMAPQIVWYSDGDPAAMGVFSASKQLWVGLLGPDISDAHLRFEFERFGPIEQYFPFPMKGFCVVEYRNIMDAIKARDYLCRHFHCRIKFMDTGLGTRGVMNGVAVGSSCLVYVGNVSSQWAKDEIVHQSSKVLHRGPSMVTDLKNEGALLMELETPEEAAAVMAHLRQHRKEISNHQQPINGGQANFTFSHMDGARSAPTPMHVDVGNNPGNMSNRSLPPNMVLESPTDRGRMSPLTSLLFSLRNKYNINQNSSYFDNYKSGNYNAAMREEDRMPSSTLWISIPNTNSPFLTDDDIMAVCTTAIGNVGSVIRLTRTNSQSGSTWYVECSSVDAAITVLKNLRGCPGVFFQIEFSQQRMHHPGPYSVRPDSHSMELVSPRVTSENHATAAQGGHPFQSNRAVSGGTEMSEVGLRKADGGDVNMVVDPSHGGSHVVSGAMEQKWMYTKPEMEMHPAPGSVPSFHVATQGPPAPPPPHVQSSPFMRPTYLPPNSSWDPRGLHQNFPLNPISPGAVPNNVHGNALAAPFVPASVTPLSQVQGTSLQHFDPMFSLPMVPPLPLPPPLTSLPPPPPEVPPPLPPSPPPLPQVPPPPSSPPPPPPPAAESFQVESSGQCPQYQWQGQLCKSGVHYCTIYALRVDSDGCKYSNAMSEPSEWPTKLDMTKRTDFRHVQSTFTNTPPHKREVCRLVPSSPNDHKGFQDFISYLKQRECAGVIKIPASKSIWARLLFILPYSPGVCSMLSIAPSTPDCLIALLLPKETNFEWV</sequence>
<organism evidence="4 5">
    <name type="scientific">Ficus carica</name>
    <name type="common">Common fig</name>
    <dbReference type="NCBI Taxonomy" id="3494"/>
    <lineage>
        <taxon>Eukaryota</taxon>
        <taxon>Viridiplantae</taxon>
        <taxon>Streptophyta</taxon>
        <taxon>Embryophyta</taxon>
        <taxon>Tracheophyta</taxon>
        <taxon>Spermatophyta</taxon>
        <taxon>Magnoliopsida</taxon>
        <taxon>eudicotyledons</taxon>
        <taxon>Gunneridae</taxon>
        <taxon>Pentapetalae</taxon>
        <taxon>rosids</taxon>
        <taxon>fabids</taxon>
        <taxon>Rosales</taxon>
        <taxon>Moraceae</taxon>
        <taxon>Ficeae</taxon>
        <taxon>Ficus</taxon>
    </lineage>
</organism>
<feature type="region of interest" description="Disordered" evidence="2">
    <location>
        <begin position="394"/>
        <end position="441"/>
    </location>
</feature>
<keyword evidence="1" id="KW-0694">RNA-binding</keyword>
<evidence type="ECO:0000256" key="2">
    <source>
        <dbReference type="SAM" id="MobiDB-lite"/>
    </source>
</evidence>
<dbReference type="SUPFAM" id="SSF54928">
    <property type="entry name" value="RNA-binding domain, RBD"/>
    <property type="match status" value="1"/>
</dbReference>
<dbReference type="CDD" id="cd00590">
    <property type="entry name" value="RRM_SF"/>
    <property type="match status" value="1"/>
</dbReference>
<dbReference type="GO" id="GO:0003723">
    <property type="term" value="F:RNA binding"/>
    <property type="evidence" value="ECO:0007669"/>
    <property type="project" value="UniProtKB-UniRule"/>
</dbReference>
<accession>A0AA87ZKG6</accession>
<dbReference type="EMBL" id="BTGU01000005">
    <property type="protein sequence ID" value="GMN34939.1"/>
    <property type="molecule type" value="Genomic_DNA"/>
</dbReference>